<dbReference type="GeneID" id="7171250"/>
<keyword evidence="3 6" id="KW-0694">RNA-binding</keyword>
<dbReference type="Proteomes" id="UP000006903">
    <property type="component" value="Chromosome"/>
</dbReference>
<dbReference type="HAMAP" id="MF_01326_A">
    <property type="entry name" value="Ribosomal_uL24_A"/>
    <property type="match status" value="1"/>
</dbReference>
<dbReference type="AlphaFoldDB" id="B8D5V9"/>
<feature type="domain" description="KOW" evidence="7">
    <location>
        <begin position="46"/>
        <end position="73"/>
    </location>
</feature>
<dbReference type="InterPro" id="IPR005824">
    <property type="entry name" value="KOW"/>
</dbReference>
<evidence type="ECO:0000313" key="9">
    <source>
        <dbReference type="Proteomes" id="UP000006903"/>
    </source>
</evidence>
<dbReference type="FunFam" id="2.30.30.30:FF:000009">
    <property type="entry name" value="60S ribosomal protein L26"/>
    <property type="match status" value="1"/>
</dbReference>
<dbReference type="RefSeq" id="WP_012608831.1">
    <property type="nucleotide sequence ID" value="NC_011766.1"/>
</dbReference>
<name>B8D5V9_DESA1</name>
<dbReference type="CDD" id="cd06089">
    <property type="entry name" value="KOW_RPL26"/>
    <property type="match status" value="1"/>
</dbReference>
<dbReference type="GO" id="GO:0019843">
    <property type="term" value="F:rRNA binding"/>
    <property type="evidence" value="ECO:0007669"/>
    <property type="project" value="UniProtKB-UniRule"/>
</dbReference>
<comment type="function">
    <text evidence="6">Located at the polypeptide exit tunnel on the outside of the subunit.</text>
</comment>
<proteinExistence type="inferred from homology"/>
<dbReference type="InterPro" id="IPR005756">
    <property type="entry name" value="Ribosomal_uL24_euk/arc"/>
</dbReference>
<dbReference type="PROSITE" id="PS01108">
    <property type="entry name" value="RIBOSOMAL_L24"/>
    <property type="match status" value="1"/>
</dbReference>
<keyword evidence="2 6" id="KW-0699">rRNA-binding</keyword>
<dbReference type="GO" id="GO:0003735">
    <property type="term" value="F:structural constituent of ribosome"/>
    <property type="evidence" value="ECO:0007669"/>
    <property type="project" value="UniProtKB-UniRule"/>
</dbReference>
<organism evidence="8 9">
    <name type="scientific">Desulfurococcus amylolyticus (strain DSM 18924 / JCM 16383 / VKM B-2413 / 1221n)</name>
    <name type="common">Desulfurococcus kamchatkensis</name>
    <dbReference type="NCBI Taxonomy" id="490899"/>
    <lineage>
        <taxon>Archaea</taxon>
        <taxon>Thermoproteota</taxon>
        <taxon>Thermoprotei</taxon>
        <taxon>Desulfurococcales</taxon>
        <taxon>Desulfurococcaceae</taxon>
        <taxon>Desulfurococcus</taxon>
    </lineage>
</organism>
<dbReference type="KEGG" id="dka:DKAM_1164"/>
<evidence type="ECO:0000256" key="5">
    <source>
        <dbReference type="ARBA" id="ARBA00023274"/>
    </source>
</evidence>
<accession>B8D5V9</accession>
<dbReference type="GO" id="GO:0006412">
    <property type="term" value="P:translation"/>
    <property type="evidence" value="ECO:0007669"/>
    <property type="project" value="UniProtKB-UniRule"/>
</dbReference>
<sequence length="133" mass="15188">MPLTNSIKPGKQRKQLALMPLHLRHKLFNAPLSDELRQKLGVKRLPVRQGDTVRIMRGEFKGHEGKVVEVDLKRVRVFIEGVQRKKADGSPVYIPIHPSKVMIIKADLSDKRRLEIIERRKAGTSSEHSQEVA</sequence>
<dbReference type="Pfam" id="PF16906">
    <property type="entry name" value="Ribosomal_L26"/>
    <property type="match status" value="1"/>
</dbReference>
<dbReference type="GO" id="GO:0015934">
    <property type="term" value="C:large ribosomal subunit"/>
    <property type="evidence" value="ECO:0007669"/>
    <property type="project" value="UniProtKB-UniRule"/>
</dbReference>
<evidence type="ECO:0000256" key="6">
    <source>
        <dbReference type="HAMAP-Rule" id="MF_01326"/>
    </source>
</evidence>
<comment type="similarity">
    <text evidence="1 6">Belongs to the universal ribosomal protein uL24 family.</text>
</comment>
<evidence type="ECO:0000256" key="3">
    <source>
        <dbReference type="ARBA" id="ARBA00022884"/>
    </source>
</evidence>
<dbReference type="NCBIfam" id="TIGR01080">
    <property type="entry name" value="rplX_A_E"/>
    <property type="match status" value="1"/>
</dbReference>
<dbReference type="InterPro" id="IPR014722">
    <property type="entry name" value="Rib_uL2_dom2"/>
</dbReference>
<protein>
    <recommendedName>
        <fullName evidence="6">Large ribosomal subunit protein uL24</fullName>
    </recommendedName>
</protein>
<evidence type="ECO:0000259" key="7">
    <source>
        <dbReference type="SMART" id="SM00739"/>
    </source>
</evidence>
<dbReference type="HOGENOM" id="CLU_093240_2_1_2"/>
<gene>
    <name evidence="6" type="primary">rpl24</name>
    <name evidence="8" type="ordered locus">DKAM_1164</name>
</gene>
<dbReference type="EMBL" id="CP001140">
    <property type="protein sequence ID" value="ACL11490.1"/>
    <property type="molecule type" value="Genomic_DNA"/>
</dbReference>
<dbReference type="InterPro" id="IPR041988">
    <property type="entry name" value="Ribosomal_uL24_KOW"/>
</dbReference>
<evidence type="ECO:0000256" key="1">
    <source>
        <dbReference type="ARBA" id="ARBA00010618"/>
    </source>
</evidence>
<dbReference type="STRING" id="490899.DKAM_1164"/>
<evidence type="ECO:0000256" key="2">
    <source>
        <dbReference type="ARBA" id="ARBA00022730"/>
    </source>
</evidence>
<dbReference type="SUPFAM" id="SSF50104">
    <property type="entry name" value="Translation proteins SH3-like domain"/>
    <property type="match status" value="1"/>
</dbReference>
<keyword evidence="5 6" id="KW-0687">Ribonucleoprotein</keyword>
<dbReference type="SMART" id="SM00739">
    <property type="entry name" value="KOW"/>
    <property type="match status" value="1"/>
</dbReference>
<comment type="function">
    <text evidence="6">One of two assembly initiator proteins, it binds directly to the 5'-end of the 23S rRNA, where it nucleates assembly of the 50S subunit.</text>
</comment>
<reference evidence="8 9" key="1">
    <citation type="journal article" date="2009" name="J. Bacteriol.">
        <title>Complete genome sequence of the anaerobic, protein-degrading hyperthermophilic crenarchaeon Desulfurococcus kamchatkensis.</title>
        <authorList>
            <person name="Ravin N.V."/>
            <person name="Mardanov A.V."/>
            <person name="Beletsky A.V."/>
            <person name="Kublanov I.V."/>
            <person name="Kolganova T.V."/>
            <person name="Lebedinsky A.V."/>
            <person name="Chernyh N.A."/>
            <person name="Bonch-Osmolovskaya E.A."/>
            <person name="Skryabin K.G."/>
        </authorList>
    </citation>
    <scope>NUCLEOTIDE SEQUENCE [LARGE SCALE GENOMIC DNA]</scope>
    <source>
        <strain evidence="9">DSM 18924 / JCM 16383 / VKM B-2413 / 1221n</strain>
    </source>
</reference>
<comment type="subunit">
    <text evidence="6">Part of the 50S ribosomal subunit.</text>
</comment>
<evidence type="ECO:0000313" key="8">
    <source>
        <dbReference type="EMBL" id="ACL11490.1"/>
    </source>
</evidence>
<dbReference type="InterPro" id="IPR008991">
    <property type="entry name" value="Translation_prot_SH3-like_sf"/>
</dbReference>
<dbReference type="eggNOG" id="arCOG04094">
    <property type="taxonomic scope" value="Archaea"/>
</dbReference>
<dbReference type="Pfam" id="PF00467">
    <property type="entry name" value="KOW"/>
    <property type="match status" value="1"/>
</dbReference>
<keyword evidence="4 6" id="KW-0689">Ribosomal protein</keyword>
<dbReference type="Gene3D" id="2.30.30.30">
    <property type="match status" value="1"/>
</dbReference>
<dbReference type="InterPro" id="IPR005825">
    <property type="entry name" value="Ribosomal_uL24_CS"/>
</dbReference>
<evidence type="ECO:0000256" key="4">
    <source>
        <dbReference type="ARBA" id="ARBA00022980"/>
    </source>
</evidence>
<dbReference type="PANTHER" id="PTHR11143">
    <property type="entry name" value="60S RIBOSOMAL PROTEIN L26 FAMILY MEMBER"/>
    <property type="match status" value="1"/>
</dbReference>